<dbReference type="AlphaFoldDB" id="A0AAD3Y665"/>
<keyword evidence="5" id="KW-1185">Reference proteome</keyword>
<comment type="similarity">
    <text evidence="1">Belongs to the plant acyltransferase family.</text>
</comment>
<protein>
    <submittedName>
        <fullName evidence="4">Uncharacterized protein</fullName>
    </submittedName>
</protein>
<dbReference type="PANTHER" id="PTHR31623">
    <property type="entry name" value="F21J9.9"/>
    <property type="match status" value="1"/>
</dbReference>
<dbReference type="Proteomes" id="UP001279734">
    <property type="component" value="Unassembled WGS sequence"/>
</dbReference>
<sequence length="438" mass="48954">MAIVQPELLSKAAIKPSTPTPNNLKTYEFSFLDYLTPHTYTRNIFFFKNELSDHDPPAISDLKDSLAKVLSKYYPFAGRIKDKSSIDCNDEGVEFFESRIACRLVDVLEEPDMEKMSRFLPLSDDSQSKDYDFKSLAVFQVTRFDCGGIAVGSWISGKVGDAESVASFLNDWAAVTVDRSKLLSVHPLFVGAEVLPTISLYTPSPAPEKTSFPTTRLVFEASKIDALKAEARKGGAKPVESQVSGEAVVAALIFKNMAAAMESSSSSKKCMMDYVVNLRGKTNPPLPENSIGNFFLHDFIIVSDEEMNLTGILEKLDACTAEIDVKYSKKDSANEWSTAMYKAFVKAFKMMVMDRREVLLFTSCCRLPLYDVDFGWGKPIWVGTTRIPGKNFVILLNTRRADEIEAWVSFRDEEAMDIFQHNEELLSFASLNPTIPLN</sequence>
<keyword evidence="2" id="KW-0808">Transferase</keyword>
<dbReference type="InterPro" id="IPR023213">
    <property type="entry name" value="CAT-like_dom_sf"/>
</dbReference>
<evidence type="ECO:0000313" key="5">
    <source>
        <dbReference type="Proteomes" id="UP001279734"/>
    </source>
</evidence>
<keyword evidence="3" id="KW-0012">Acyltransferase</keyword>
<dbReference type="EMBL" id="BSYO01000039">
    <property type="protein sequence ID" value="GMH31092.1"/>
    <property type="molecule type" value="Genomic_DNA"/>
</dbReference>
<proteinExistence type="inferred from homology"/>
<evidence type="ECO:0000256" key="2">
    <source>
        <dbReference type="ARBA" id="ARBA00022679"/>
    </source>
</evidence>
<dbReference type="PANTHER" id="PTHR31623:SF17">
    <property type="entry name" value="F21J9.9"/>
    <property type="match status" value="1"/>
</dbReference>
<name>A0AAD3Y665_NEPGR</name>
<evidence type="ECO:0000256" key="3">
    <source>
        <dbReference type="ARBA" id="ARBA00023315"/>
    </source>
</evidence>
<organism evidence="4 5">
    <name type="scientific">Nepenthes gracilis</name>
    <name type="common">Slender pitcher plant</name>
    <dbReference type="NCBI Taxonomy" id="150966"/>
    <lineage>
        <taxon>Eukaryota</taxon>
        <taxon>Viridiplantae</taxon>
        <taxon>Streptophyta</taxon>
        <taxon>Embryophyta</taxon>
        <taxon>Tracheophyta</taxon>
        <taxon>Spermatophyta</taxon>
        <taxon>Magnoliopsida</taxon>
        <taxon>eudicotyledons</taxon>
        <taxon>Gunneridae</taxon>
        <taxon>Pentapetalae</taxon>
        <taxon>Caryophyllales</taxon>
        <taxon>Nepenthaceae</taxon>
        <taxon>Nepenthes</taxon>
    </lineage>
</organism>
<comment type="caution">
    <text evidence="4">The sequence shown here is derived from an EMBL/GenBank/DDBJ whole genome shotgun (WGS) entry which is preliminary data.</text>
</comment>
<dbReference type="GO" id="GO:0016746">
    <property type="term" value="F:acyltransferase activity"/>
    <property type="evidence" value="ECO:0007669"/>
    <property type="project" value="UniProtKB-KW"/>
</dbReference>
<accession>A0AAD3Y665</accession>
<reference evidence="4" key="1">
    <citation type="submission" date="2023-05" db="EMBL/GenBank/DDBJ databases">
        <title>Nepenthes gracilis genome sequencing.</title>
        <authorList>
            <person name="Fukushima K."/>
        </authorList>
    </citation>
    <scope>NUCLEOTIDE SEQUENCE</scope>
    <source>
        <strain evidence="4">SING2019-196</strain>
    </source>
</reference>
<evidence type="ECO:0000313" key="4">
    <source>
        <dbReference type="EMBL" id="GMH31092.1"/>
    </source>
</evidence>
<evidence type="ECO:0000256" key="1">
    <source>
        <dbReference type="ARBA" id="ARBA00009861"/>
    </source>
</evidence>
<dbReference type="Pfam" id="PF02458">
    <property type="entry name" value="Transferase"/>
    <property type="match status" value="1"/>
</dbReference>
<gene>
    <name evidence="4" type="ORF">Nepgr_032935</name>
</gene>
<dbReference type="Gene3D" id="3.30.559.10">
    <property type="entry name" value="Chloramphenicol acetyltransferase-like domain"/>
    <property type="match status" value="2"/>
</dbReference>